<dbReference type="EMBL" id="SNRW01009475">
    <property type="protein sequence ID" value="KAA6377946.1"/>
    <property type="molecule type" value="Genomic_DNA"/>
</dbReference>
<feature type="region of interest" description="Disordered" evidence="1">
    <location>
        <begin position="1"/>
        <end position="86"/>
    </location>
</feature>
<feature type="compositionally biased region" description="Polar residues" evidence="1">
    <location>
        <begin position="747"/>
        <end position="759"/>
    </location>
</feature>
<feature type="compositionally biased region" description="Basic and acidic residues" evidence="1">
    <location>
        <begin position="723"/>
        <end position="746"/>
    </location>
</feature>
<sequence>MQLKQSHKHRRQTLDGQSRKREEQIQLPNGKQAKEGLHQVFSQTSLLDKRKENQNNTKRIPPKLKQKQISSTTLNTRWVSQSNTDGEIEMDIDVSLDQEKDQGKDEGVVDLVQKQEFEQQVDQDNEQDDEVKQNIILNLEKETSQKMTQDDIYEGNTDLELEDRRVSSLSQDEFHRRDKYSLNRNRAENASVDNPLQHRDNIQQFYQQRYHHHHHHHHHHHSNQRQVVNNNNYIEHNNQNHQHAHNQRTRSYYKDRIYYDYNMGENIVHEHHAKTLRHIHTPTTTISSPSEIVQYHDTLKRTGLVQSPLQKQPQTKQELNEAEKLNILSPKAEVPNQMIQNSQQKEEQLSLEQTGSHSFVTLNEMVNKNDSVDPERNSEMIPGFPKIKSPENMSKKMKKKHQLQIFTPNSLKRLKHPLKSDEEQQNQNDQIQQIISKLPLSAKETRENESKVKSDLQFRVNSPLNPQLIVKQKKDAITRFYSPPLDDVEPWSDTQEPQTADHDHHSFPRNRRVHHYAATEYAHKKSSSHSNSKQNLPQLNGANDQIHYSLRLLDSIVPISPPSDRLTGFSTIIPVSHPHVVSGPNTPHQQLKPQQQNIIVNHQKSQLAIEEKAFETKPQSFSFYSIPLRQFHSLDLAQKEGFQPAATSPAHYQRISTLLSSSSQTASDSFQNSDDNSQTNTYDLLNINMDTFPSLDTDIPIDNNTQETQTGSEEPQNIISELKPSDEHQIESPEQKDDNLEFKDEVLQNNQPKQMGNNI</sequence>
<organism evidence="2 3">
    <name type="scientific">Streblomastix strix</name>
    <dbReference type="NCBI Taxonomy" id="222440"/>
    <lineage>
        <taxon>Eukaryota</taxon>
        <taxon>Metamonada</taxon>
        <taxon>Preaxostyla</taxon>
        <taxon>Oxymonadida</taxon>
        <taxon>Streblomastigidae</taxon>
        <taxon>Streblomastix</taxon>
    </lineage>
</organism>
<accession>A0A5J4V4V4</accession>
<reference evidence="2 3" key="1">
    <citation type="submission" date="2019-03" db="EMBL/GenBank/DDBJ databases">
        <title>Single cell metagenomics reveals metabolic interactions within the superorganism composed of flagellate Streblomastix strix and complex community of Bacteroidetes bacteria on its surface.</title>
        <authorList>
            <person name="Treitli S.C."/>
            <person name="Kolisko M."/>
            <person name="Husnik F."/>
            <person name="Keeling P."/>
            <person name="Hampl V."/>
        </authorList>
    </citation>
    <scope>NUCLEOTIDE SEQUENCE [LARGE SCALE GENOMIC DNA]</scope>
    <source>
        <strain evidence="2">ST1C</strain>
    </source>
</reference>
<comment type="caution">
    <text evidence="2">The sequence shown here is derived from an EMBL/GenBank/DDBJ whole genome shotgun (WGS) entry which is preliminary data.</text>
</comment>
<feature type="compositionally biased region" description="Polar residues" evidence="1">
    <location>
        <begin position="702"/>
        <end position="719"/>
    </location>
</feature>
<evidence type="ECO:0000256" key="1">
    <source>
        <dbReference type="SAM" id="MobiDB-lite"/>
    </source>
</evidence>
<feature type="compositionally biased region" description="Polar residues" evidence="1">
    <location>
        <begin position="67"/>
        <end position="85"/>
    </location>
</feature>
<name>A0A5J4V4V4_9EUKA</name>
<protein>
    <submittedName>
        <fullName evidence="2">Uncharacterized protein</fullName>
    </submittedName>
</protein>
<feature type="compositionally biased region" description="Basic residues" evidence="1">
    <location>
        <begin position="1"/>
        <end position="11"/>
    </location>
</feature>
<feature type="region of interest" description="Disordered" evidence="1">
    <location>
        <begin position="369"/>
        <end position="391"/>
    </location>
</feature>
<feature type="region of interest" description="Disordered" evidence="1">
    <location>
        <begin position="693"/>
        <end position="759"/>
    </location>
</feature>
<dbReference type="Proteomes" id="UP000324800">
    <property type="component" value="Unassembled WGS sequence"/>
</dbReference>
<feature type="region of interest" description="Disordered" evidence="1">
    <location>
        <begin position="485"/>
        <end position="508"/>
    </location>
</feature>
<evidence type="ECO:0000313" key="3">
    <source>
        <dbReference type="Proteomes" id="UP000324800"/>
    </source>
</evidence>
<proteinExistence type="predicted"/>
<evidence type="ECO:0000313" key="2">
    <source>
        <dbReference type="EMBL" id="KAA6377946.1"/>
    </source>
</evidence>
<gene>
    <name evidence="2" type="ORF">EZS28_026528</name>
</gene>
<dbReference type="AlphaFoldDB" id="A0A5J4V4V4"/>